<protein>
    <recommendedName>
        <fullName evidence="7">Exostosin GT47 domain-containing protein</fullName>
    </recommendedName>
</protein>
<keyword evidence="3" id="KW-0328">Glycosyltransferase</keyword>
<dbReference type="InterPro" id="IPR004263">
    <property type="entry name" value="Exostosin"/>
</dbReference>
<evidence type="ECO:0000256" key="6">
    <source>
        <dbReference type="SAM" id="MobiDB-lite"/>
    </source>
</evidence>
<evidence type="ECO:0000256" key="1">
    <source>
        <dbReference type="ARBA" id="ARBA00004323"/>
    </source>
</evidence>
<dbReference type="GO" id="GO:0016757">
    <property type="term" value="F:glycosyltransferase activity"/>
    <property type="evidence" value="ECO:0007669"/>
    <property type="project" value="UniProtKB-KW"/>
</dbReference>
<dbReference type="GO" id="GO:0000139">
    <property type="term" value="C:Golgi membrane"/>
    <property type="evidence" value="ECO:0007669"/>
    <property type="project" value="UniProtKB-SubCell"/>
</dbReference>
<accession>A0AAW1MBE7</accession>
<name>A0AAW1MBE7_SAPOF</name>
<keyword evidence="9" id="KW-1185">Reference proteome</keyword>
<reference evidence="8" key="1">
    <citation type="submission" date="2024-03" db="EMBL/GenBank/DDBJ databases">
        <title>WGS assembly of Saponaria officinalis var. Norfolk2.</title>
        <authorList>
            <person name="Jenkins J."/>
            <person name="Shu S."/>
            <person name="Grimwood J."/>
            <person name="Barry K."/>
            <person name="Goodstein D."/>
            <person name="Schmutz J."/>
            <person name="Leebens-Mack J."/>
            <person name="Osbourn A."/>
        </authorList>
    </citation>
    <scope>NUCLEOTIDE SEQUENCE [LARGE SCALE GENOMIC DNA]</scope>
    <source>
        <strain evidence="8">JIC</strain>
    </source>
</reference>
<evidence type="ECO:0000259" key="7">
    <source>
        <dbReference type="Pfam" id="PF03016"/>
    </source>
</evidence>
<sequence length="484" mass="54620">MKTLENQPKLAKMASSSSLSSCMYHPWSLRTLFITISLICTLSLSSLLFFNTPTSSSSSSSSHMSNSQNTLKDLTFSLKVFVFDLPTSFNYGLLQNYPDPNRKTGSNREPISSDHPSLPKNLAIEQHSAEYWLMGDLMTHESLRNGSFAKRVYDVEEADVIFVPFFASVSCEMQLSINKRIIANKVKSNKDYIRQLEVVDLVTNSQAWKRSGGRNFVFVVSDPMAMWHVKREIAPAILLVVDFGAWSGSDSNTPNRVQLTQVSLLKDVIIPYNHLLPVLPLSEDKPRHNLLYFRGGKHRQRGGMIRAKLWDLLANEPGVDMEEGTATASGRKQSVTGMRTSEFCLNPAGDTPTSCRLFDAIQSLCIPVIVSDQIELPYEGMIDYSEFSVFVSAHDALQPKWLVTHLQNISKKQREEYRKNLARVQPMFVYDNGYPGGIGPIHPDGAVNQIWRKVHQKLPMIREAIIRDRRRPPGVSIPRRCHCT</sequence>
<evidence type="ECO:0000256" key="4">
    <source>
        <dbReference type="ARBA" id="ARBA00022968"/>
    </source>
</evidence>
<feature type="region of interest" description="Disordered" evidence="6">
    <location>
        <begin position="100"/>
        <end position="119"/>
    </location>
</feature>
<dbReference type="EMBL" id="JBDFQZ010000003">
    <property type="protein sequence ID" value="KAK9743332.1"/>
    <property type="molecule type" value="Genomic_DNA"/>
</dbReference>
<comment type="caution">
    <text evidence="8">The sequence shown here is derived from an EMBL/GenBank/DDBJ whole genome shotgun (WGS) entry which is preliminary data.</text>
</comment>
<gene>
    <name evidence="8" type="ORF">RND81_03G232900</name>
</gene>
<feature type="domain" description="Exostosin GT47" evidence="7">
    <location>
        <begin position="77"/>
        <end position="405"/>
    </location>
</feature>
<proteinExistence type="inferred from homology"/>
<dbReference type="InterPro" id="IPR040911">
    <property type="entry name" value="Exostosin_GT47"/>
</dbReference>
<keyword evidence="3" id="KW-0808">Transferase</keyword>
<evidence type="ECO:0000256" key="3">
    <source>
        <dbReference type="ARBA" id="ARBA00022676"/>
    </source>
</evidence>
<comment type="subcellular location">
    <subcellularLocation>
        <location evidence="1">Golgi apparatus membrane</location>
        <topology evidence="1">Single-pass type II membrane protein</topology>
    </subcellularLocation>
</comment>
<dbReference type="PANTHER" id="PTHR11062:SF60">
    <property type="entry name" value="EXOSTOSIN FAMILY PROTEIN"/>
    <property type="match status" value="1"/>
</dbReference>
<evidence type="ECO:0000313" key="8">
    <source>
        <dbReference type="EMBL" id="KAK9743332.1"/>
    </source>
</evidence>
<evidence type="ECO:0000313" key="9">
    <source>
        <dbReference type="Proteomes" id="UP001443914"/>
    </source>
</evidence>
<evidence type="ECO:0000256" key="5">
    <source>
        <dbReference type="ARBA" id="ARBA00023034"/>
    </source>
</evidence>
<keyword evidence="4" id="KW-0812">Transmembrane</keyword>
<dbReference type="PANTHER" id="PTHR11062">
    <property type="entry name" value="EXOSTOSIN HEPARAN SULFATE GLYCOSYLTRANSFERASE -RELATED"/>
    <property type="match status" value="1"/>
</dbReference>
<evidence type="ECO:0000256" key="2">
    <source>
        <dbReference type="ARBA" id="ARBA00010271"/>
    </source>
</evidence>
<organism evidence="8 9">
    <name type="scientific">Saponaria officinalis</name>
    <name type="common">Common soapwort</name>
    <name type="synonym">Lychnis saponaria</name>
    <dbReference type="NCBI Taxonomy" id="3572"/>
    <lineage>
        <taxon>Eukaryota</taxon>
        <taxon>Viridiplantae</taxon>
        <taxon>Streptophyta</taxon>
        <taxon>Embryophyta</taxon>
        <taxon>Tracheophyta</taxon>
        <taxon>Spermatophyta</taxon>
        <taxon>Magnoliopsida</taxon>
        <taxon>eudicotyledons</taxon>
        <taxon>Gunneridae</taxon>
        <taxon>Pentapetalae</taxon>
        <taxon>Caryophyllales</taxon>
        <taxon>Caryophyllaceae</taxon>
        <taxon>Caryophylleae</taxon>
        <taxon>Saponaria</taxon>
    </lineage>
</organism>
<dbReference type="AlphaFoldDB" id="A0AAW1MBE7"/>
<comment type="similarity">
    <text evidence="2">Belongs to the glycosyltransferase 47 family.</text>
</comment>
<keyword evidence="4" id="KW-0735">Signal-anchor</keyword>
<keyword evidence="5" id="KW-0333">Golgi apparatus</keyword>
<dbReference type="Pfam" id="PF03016">
    <property type="entry name" value="Exostosin_GT47"/>
    <property type="match status" value="1"/>
</dbReference>
<dbReference type="Proteomes" id="UP001443914">
    <property type="component" value="Unassembled WGS sequence"/>
</dbReference>